<comment type="similarity">
    <text evidence="2">In the C-terminal section; belongs to the transferase hexapeptide repeat family.</text>
</comment>
<dbReference type="InterPro" id="IPR025877">
    <property type="entry name" value="MobA-like_NTP_Trfase"/>
</dbReference>
<evidence type="ECO:0000256" key="1">
    <source>
        <dbReference type="ARBA" id="ARBA00004496"/>
    </source>
</evidence>
<keyword evidence="5" id="KW-0548">Nucleotidyltransferase</keyword>
<feature type="domain" description="MobA-like NTP transferase" evidence="10">
    <location>
        <begin position="14"/>
        <end position="144"/>
    </location>
</feature>
<dbReference type="CDD" id="cd02540">
    <property type="entry name" value="GT2_GlmU_N_bac"/>
    <property type="match status" value="1"/>
</dbReference>
<organism evidence="11 12">
    <name type="scientific">Bowdeniella nasicola</name>
    <dbReference type="NCBI Taxonomy" id="208480"/>
    <lineage>
        <taxon>Bacteria</taxon>
        <taxon>Bacillati</taxon>
        <taxon>Actinomycetota</taxon>
        <taxon>Actinomycetes</taxon>
        <taxon>Actinomycetales</taxon>
        <taxon>Actinomycetaceae</taxon>
        <taxon>Bowdeniella</taxon>
    </lineage>
</organism>
<dbReference type="Proteomes" id="UP000199288">
    <property type="component" value="Unassembled WGS sequence"/>
</dbReference>
<comment type="catalytic activity">
    <reaction evidence="8">
        <text>N-acetyl-alpha-D-glucosamine 1-phosphate + UTP + H(+) = UDP-N-acetyl-alpha-D-glucosamine + diphosphate</text>
        <dbReference type="Rhea" id="RHEA:13509"/>
        <dbReference type="ChEBI" id="CHEBI:15378"/>
        <dbReference type="ChEBI" id="CHEBI:33019"/>
        <dbReference type="ChEBI" id="CHEBI:46398"/>
        <dbReference type="ChEBI" id="CHEBI:57705"/>
        <dbReference type="ChEBI" id="CHEBI:57776"/>
        <dbReference type="EC" id="2.7.7.23"/>
    </reaction>
</comment>
<reference evidence="12" key="1">
    <citation type="submission" date="2016-10" db="EMBL/GenBank/DDBJ databases">
        <authorList>
            <person name="Varghese N."/>
            <person name="Submissions S."/>
        </authorList>
    </citation>
    <scope>NUCLEOTIDE SEQUENCE [LARGE SCALE GENOMIC DNA]</scope>
    <source>
        <strain evidence="12">KPR-1</strain>
    </source>
</reference>
<gene>
    <name evidence="11" type="ORF">SAMN02910418_01355</name>
</gene>
<comment type="subcellular location">
    <subcellularLocation>
        <location evidence="1">Cytoplasm</location>
    </subcellularLocation>
</comment>
<comment type="similarity">
    <text evidence="3">In the N-terminal section; belongs to the N-acetylglucosamine-1-phosphate uridyltransferase family.</text>
</comment>
<protein>
    <submittedName>
        <fullName evidence="11">Bifunctional UDP-N-acetylglucosamine pyrophosphorylase / Glucosamine-1-phosphate N-acetyltransferase</fullName>
    </submittedName>
</protein>
<evidence type="ECO:0000256" key="3">
    <source>
        <dbReference type="ARBA" id="ARBA00007947"/>
    </source>
</evidence>
<dbReference type="InterPro" id="IPR029044">
    <property type="entry name" value="Nucleotide-diphossugar_trans"/>
</dbReference>
<dbReference type="Pfam" id="PF00132">
    <property type="entry name" value="Hexapep"/>
    <property type="match status" value="1"/>
</dbReference>
<dbReference type="Pfam" id="PF12804">
    <property type="entry name" value="NTP_transf_3"/>
    <property type="match status" value="1"/>
</dbReference>
<keyword evidence="6" id="KW-0012">Acyltransferase</keyword>
<comment type="catalytic activity">
    <reaction evidence="7">
        <text>alpha-D-glucosamine 1-phosphate + acetyl-CoA = N-acetyl-alpha-D-glucosamine 1-phosphate + CoA + H(+)</text>
        <dbReference type="Rhea" id="RHEA:13725"/>
        <dbReference type="ChEBI" id="CHEBI:15378"/>
        <dbReference type="ChEBI" id="CHEBI:57287"/>
        <dbReference type="ChEBI" id="CHEBI:57288"/>
        <dbReference type="ChEBI" id="CHEBI:57776"/>
        <dbReference type="ChEBI" id="CHEBI:58516"/>
        <dbReference type="EC" id="2.3.1.157"/>
    </reaction>
</comment>
<accession>A0A1H4A8J9</accession>
<dbReference type="PANTHER" id="PTHR43584:SF3">
    <property type="entry name" value="BIFUNCTIONAL PROTEIN GLMU"/>
    <property type="match status" value="1"/>
</dbReference>
<evidence type="ECO:0000256" key="5">
    <source>
        <dbReference type="ARBA" id="ARBA00022695"/>
    </source>
</evidence>
<comment type="function">
    <text evidence="9">Catalyzes the last two sequential reactions in the de novo biosynthetic pathway for UDP-N-acetylglucosamine (UDP-GlcNAc). The C-terminal domain catalyzes the transfer of acetyl group from acetyl coenzyme A to glucosamine-1-phosphate (GlcN-1-P) to produce N-acetylglucosamine-1-phosphate (GlcNAc-1-P), which is converted into UDP-GlcNAc by the transfer of uridine 5-monophosphate (from uridine 5-triphosphate), a reaction catalyzed by the N-terminal domain.</text>
</comment>
<dbReference type="GO" id="GO:0019134">
    <property type="term" value="F:glucosamine-1-phosphate N-acetyltransferase activity"/>
    <property type="evidence" value="ECO:0007669"/>
    <property type="project" value="UniProtKB-EC"/>
</dbReference>
<evidence type="ECO:0000313" key="12">
    <source>
        <dbReference type="Proteomes" id="UP000199288"/>
    </source>
</evidence>
<proteinExistence type="inferred from homology"/>
<dbReference type="PANTHER" id="PTHR43584">
    <property type="entry name" value="NUCLEOTIDYL TRANSFERASE"/>
    <property type="match status" value="1"/>
</dbReference>
<evidence type="ECO:0000256" key="7">
    <source>
        <dbReference type="ARBA" id="ARBA00048247"/>
    </source>
</evidence>
<dbReference type="InterPro" id="IPR050065">
    <property type="entry name" value="GlmU-like"/>
</dbReference>
<dbReference type="Gene3D" id="2.160.10.10">
    <property type="entry name" value="Hexapeptide repeat proteins"/>
    <property type="match status" value="1"/>
</dbReference>
<evidence type="ECO:0000256" key="9">
    <source>
        <dbReference type="ARBA" id="ARBA00049628"/>
    </source>
</evidence>
<dbReference type="EMBL" id="FNQV01000007">
    <property type="protein sequence ID" value="SEA32021.1"/>
    <property type="molecule type" value="Genomic_DNA"/>
</dbReference>
<keyword evidence="12" id="KW-1185">Reference proteome</keyword>
<dbReference type="Gene3D" id="3.90.550.10">
    <property type="entry name" value="Spore Coat Polysaccharide Biosynthesis Protein SpsA, Chain A"/>
    <property type="match status" value="1"/>
</dbReference>
<dbReference type="InterPro" id="IPR001451">
    <property type="entry name" value="Hexapep"/>
</dbReference>
<dbReference type="GO" id="GO:0005737">
    <property type="term" value="C:cytoplasm"/>
    <property type="evidence" value="ECO:0007669"/>
    <property type="project" value="UniProtKB-SubCell"/>
</dbReference>
<evidence type="ECO:0000256" key="2">
    <source>
        <dbReference type="ARBA" id="ARBA00007707"/>
    </source>
</evidence>
<evidence type="ECO:0000256" key="4">
    <source>
        <dbReference type="ARBA" id="ARBA00022679"/>
    </source>
</evidence>
<dbReference type="RefSeq" id="WP_261977057.1">
    <property type="nucleotide sequence ID" value="NZ_FNQV01000007.1"/>
</dbReference>
<evidence type="ECO:0000256" key="6">
    <source>
        <dbReference type="ARBA" id="ARBA00023315"/>
    </source>
</evidence>
<evidence type="ECO:0000313" key="11">
    <source>
        <dbReference type="EMBL" id="SEA32021.1"/>
    </source>
</evidence>
<dbReference type="SUPFAM" id="SSF53448">
    <property type="entry name" value="Nucleotide-diphospho-sugar transferases"/>
    <property type="match status" value="1"/>
</dbReference>
<name>A0A1H4A8J9_9ACTO</name>
<dbReference type="AlphaFoldDB" id="A0A1H4A8J9"/>
<keyword evidence="4 11" id="KW-0808">Transferase</keyword>
<dbReference type="GO" id="GO:0003977">
    <property type="term" value="F:UDP-N-acetylglucosamine diphosphorylase activity"/>
    <property type="evidence" value="ECO:0007669"/>
    <property type="project" value="UniProtKB-EC"/>
</dbReference>
<sequence length="371" mass="38588">MSANEATPTTLSAVIVLAAGAGTRMKSVTPKVLHTVAGRSLLGHAISAARSLHPQRVCVVVRHQRDAVVDHALAVDPELVIADQDDIPGTGRAVQCALEALGELSGPVLVTAGDTPLLDGEELAGLAEAHATSGNDITVLSARVRNPRGYGRIVRTEAGSVRAIVEEKDASEAERAIDEVNTATYVFDSQLLADALSDVGQDNAQGEVYLTDVIAIAVARGKRVGAHVLSDPATAEGANDRSQLAQLGAELNRRTMTKWMRAGVTIIDPGSTWIDVDVSFGTDVTIHPGCQVLGATTIGDGVQIGPDTTIANCEVGAEAKIIRTHANLAMVGTGAHVGPFVHLGPDSRVLDGERIHPFSDITSIDAATREG</sequence>
<evidence type="ECO:0000259" key="10">
    <source>
        <dbReference type="Pfam" id="PF12804"/>
    </source>
</evidence>
<evidence type="ECO:0000256" key="8">
    <source>
        <dbReference type="ARBA" id="ARBA00048493"/>
    </source>
</evidence>